<evidence type="ECO:0000313" key="2">
    <source>
        <dbReference type="EMBL" id="PJA39112.1"/>
    </source>
</evidence>
<dbReference type="AlphaFoldDB" id="A0A2M7X073"/>
<reference evidence="3" key="1">
    <citation type="submission" date="2017-09" db="EMBL/GenBank/DDBJ databases">
        <title>Depth-based differentiation of microbial function through sediment-hosted aquifers and enrichment of novel symbionts in the deep terrestrial subsurface.</title>
        <authorList>
            <person name="Probst A.J."/>
            <person name="Ladd B."/>
            <person name="Jarett J.K."/>
            <person name="Geller-Mcgrath D.E."/>
            <person name="Sieber C.M.K."/>
            <person name="Emerson J.B."/>
            <person name="Anantharaman K."/>
            <person name="Thomas B.C."/>
            <person name="Malmstrom R."/>
            <person name="Stieglmeier M."/>
            <person name="Klingl A."/>
            <person name="Woyke T."/>
            <person name="Ryan C.M."/>
            <person name="Banfield J.F."/>
        </authorList>
    </citation>
    <scope>NUCLEOTIDE SEQUENCE [LARGE SCALE GENOMIC DNA]</scope>
</reference>
<evidence type="ECO:0000313" key="3">
    <source>
        <dbReference type="Proteomes" id="UP000231195"/>
    </source>
</evidence>
<protein>
    <submittedName>
        <fullName evidence="2">Uncharacterized protein</fullName>
    </submittedName>
</protein>
<evidence type="ECO:0000256" key="1">
    <source>
        <dbReference type="SAM" id="Phobius"/>
    </source>
</evidence>
<comment type="caution">
    <text evidence="2">The sequence shown here is derived from an EMBL/GenBank/DDBJ whole genome shotgun (WGS) entry which is preliminary data.</text>
</comment>
<keyword evidence="1" id="KW-0472">Membrane</keyword>
<sequence length="122" mass="13560">MQRFHVTLLLVTLISLATVGFIVTNVSPYTTEGIVDTPIVLLLLAGIWFGVTSLIALILYPIHSYFSPFIDKRFLTRKGLKQGVWISSALTIIVLLSLTNTFNVFTGGFTLALLIVLEIWFT</sequence>
<keyword evidence="1" id="KW-1133">Transmembrane helix</keyword>
<feature type="transmembrane region" description="Helical" evidence="1">
    <location>
        <begin position="83"/>
        <end position="98"/>
    </location>
</feature>
<feature type="transmembrane region" description="Helical" evidence="1">
    <location>
        <begin position="7"/>
        <end position="27"/>
    </location>
</feature>
<dbReference type="Proteomes" id="UP000231195">
    <property type="component" value="Unassembled WGS sequence"/>
</dbReference>
<organism evidence="2 3">
    <name type="scientific">candidate division WWE3 bacterium CG_4_9_14_3_um_filter_39_7</name>
    <dbReference type="NCBI Taxonomy" id="1975080"/>
    <lineage>
        <taxon>Bacteria</taxon>
        <taxon>Katanobacteria</taxon>
    </lineage>
</organism>
<name>A0A2M7X073_UNCKA</name>
<dbReference type="EMBL" id="PFWZ01000196">
    <property type="protein sequence ID" value="PJA39112.1"/>
    <property type="molecule type" value="Genomic_DNA"/>
</dbReference>
<gene>
    <name evidence="2" type="ORF">CO179_05830</name>
</gene>
<feature type="transmembrane region" description="Helical" evidence="1">
    <location>
        <begin position="104"/>
        <end position="121"/>
    </location>
</feature>
<accession>A0A2M7X073</accession>
<keyword evidence="1" id="KW-0812">Transmembrane</keyword>
<feature type="transmembrane region" description="Helical" evidence="1">
    <location>
        <begin position="39"/>
        <end position="62"/>
    </location>
</feature>
<proteinExistence type="predicted"/>